<protein>
    <submittedName>
        <fullName evidence="1">Uncharacterized protein</fullName>
    </submittedName>
</protein>
<evidence type="ECO:0000313" key="2">
    <source>
        <dbReference type="Proteomes" id="UP000076852"/>
    </source>
</evidence>
<sequence length="241" mass="27269">MWYDDEGNIRKTKVRKFGKRYSDEFSRLVNGGLSLCAAGRRLGMGETSALIRGNKLLHQKSETVSHQKMVSSLRRAWSACVRRQPSVGRLTRAFKDSPAVFLKLSIYDGDWLKAFNRRHDDKGRGKRIAAKWVAKATASLKSAHASLLALEIPVQVTWTKLTEVAGLGFSRGCMHHPEIATLREELCEPVVRFRDRAFDIWLSRLASNRPKTSAQFAEVTGLRTLSPAQKMRLEVWLKKSS</sequence>
<dbReference type="KEGG" id="buz:AYM40_07575"/>
<dbReference type="EMBL" id="CP014578">
    <property type="protein sequence ID" value="ANB72235.1"/>
    <property type="molecule type" value="Genomic_DNA"/>
</dbReference>
<keyword evidence="2" id="KW-1185">Reference proteome</keyword>
<gene>
    <name evidence="1" type="ORF">AYM40_07575</name>
</gene>
<reference evidence="1 2" key="1">
    <citation type="journal article" date="2016" name="Gene">
        <title>PacBio SMRT assembly of a complex multi-replicon genome reveals chlorocatechol degradative operon in a region of genome plasticity.</title>
        <authorList>
            <person name="Ricker N."/>
            <person name="Shen S.Y."/>
            <person name="Goordial J."/>
            <person name="Jin S."/>
            <person name="Fulthorpe R.R."/>
        </authorList>
    </citation>
    <scope>NUCLEOTIDE SEQUENCE [LARGE SCALE GENOMIC DNA]</scope>
    <source>
        <strain evidence="1 2">OLGA172</strain>
    </source>
</reference>
<organism evidence="1 2">
    <name type="scientific">Paraburkholderia phytofirmans OLGA172</name>
    <dbReference type="NCBI Taxonomy" id="1417228"/>
    <lineage>
        <taxon>Bacteria</taxon>
        <taxon>Pseudomonadati</taxon>
        <taxon>Pseudomonadota</taxon>
        <taxon>Betaproteobacteria</taxon>
        <taxon>Burkholderiales</taxon>
        <taxon>Burkholderiaceae</taxon>
        <taxon>Paraburkholderia</taxon>
    </lineage>
</organism>
<dbReference type="Proteomes" id="UP000076852">
    <property type="component" value="Chromosome 1"/>
</dbReference>
<proteinExistence type="predicted"/>
<evidence type="ECO:0000313" key="1">
    <source>
        <dbReference type="EMBL" id="ANB72235.1"/>
    </source>
</evidence>
<accession>A0A160FJ45</accession>
<name>A0A160FJ45_9BURK</name>
<dbReference type="AlphaFoldDB" id="A0A160FJ45"/>